<keyword evidence="5" id="KW-1185">Reference proteome</keyword>
<evidence type="ECO:0000313" key="4">
    <source>
        <dbReference type="EMBL" id="UTI64450.1"/>
    </source>
</evidence>
<evidence type="ECO:0000256" key="2">
    <source>
        <dbReference type="ARBA" id="ARBA00024179"/>
    </source>
</evidence>
<evidence type="ECO:0000256" key="3">
    <source>
        <dbReference type="RuleBase" id="RU361117"/>
    </source>
</evidence>
<dbReference type="InterPro" id="IPR003337">
    <property type="entry name" value="Trehalose_PPase"/>
</dbReference>
<dbReference type="EC" id="3.1.3.12" evidence="3"/>
<dbReference type="PANTHER" id="PTHR43768:SF3">
    <property type="entry name" value="TREHALOSE 6-PHOSPHATE PHOSPHATASE"/>
    <property type="match status" value="1"/>
</dbReference>
<dbReference type="Gene3D" id="3.40.50.1000">
    <property type="entry name" value="HAD superfamily/HAD-like"/>
    <property type="match status" value="1"/>
</dbReference>
<accession>A0ABY5DSL7</accession>
<organism evidence="4 5">
    <name type="scientific">Paraconexibacter antarcticus</name>
    <dbReference type="NCBI Taxonomy" id="2949664"/>
    <lineage>
        <taxon>Bacteria</taxon>
        <taxon>Bacillati</taxon>
        <taxon>Actinomycetota</taxon>
        <taxon>Thermoleophilia</taxon>
        <taxon>Solirubrobacterales</taxon>
        <taxon>Paraconexibacteraceae</taxon>
        <taxon>Paraconexibacter</taxon>
    </lineage>
</organism>
<keyword evidence="3" id="KW-0460">Magnesium</keyword>
<evidence type="ECO:0000313" key="5">
    <source>
        <dbReference type="Proteomes" id="UP001056035"/>
    </source>
</evidence>
<protein>
    <recommendedName>
        <fullName evidence="3">Trehalose 6-phosphate phosphatase</fullName>
        <ecNumber evidence="3">3.1.3.12</ecNumber>
    </recommendedName>
</protein>
<dbReference type="Gene3D" id="3.30.70.1020">
    <property type="entry name" value="Trehalose-6-phosphate phosphatase related protein, domain 2"/>
    <property type="match status" value="1"/>
</dbReference>
<reference evidence="4 5" key="1">
    <citation type="submission" date="2022-06" db="EMBL/GenBank/DDBJ databases">
        <title>Paraconexibacter antarcticus.</title>
        <authorList>
            <person name="Kim C.S."/>
        </authorList>
    </citation>
    <scope>NUCLEOTIDE SEQUENCE [LARGE SCALE GENOMIC DNA]</scope>
    <source>
        <strain evidence="4 5">02-257</strain>
    </source>
</reference>
<sequence>MAATSLHDALGPLLADPSAAAVLLDVDGTLAPIVRHADDAHVPEATRRPLITVARSYGFVGCVSGRRAAIARRIVSLGSITYVGNHGSEVLPGGASETEVDEEVAAWTERVRAFAAAELTREDVHRTRVRGEDKEAIAAFHWRGAPDEAAAEAVVEGIAARADGEGFALHRGRKVLEVRPPVALDKGRGIERLLTGRGLRVALYAGDDVTDVDAFAGLRRLVAAGELEAAVCVGVTSDETPDELVRAADLLVDGPAGVRELLTVLADAVRGGAVAPAGDPTPG</sequence>
<keyword evidence="3" id="KW-0479">Metal-binding</keyword>
<dbReference type="InterPro" id="IPR036412">
    <property type="entry name" value="HAD-like_sf"/>
</dbReference>
<dbReference type="RefSeq" id="WP_254571152.1">
    <property type="nucleotide sequence ID" value="NZ_CP098502.1"/>
</dbReference>
<dbReference type="NCBIfam" id="TIGR00685">
    <property type="entry name" value="T6PP"/>
    <property type="match status" value="1"/>
</dbReference>
<dbReference type="EMBL" id="CP098502">
    <property type="protein sequence ID" value="UTI64450.1"/>
    <property type="molecule type" value="Genomic_DNA"/>
</dbReference>
<comment type="cofactor">
    <cofactor evidence="3">
        <name>Mg(2+)</name>
        <dbReference type="ChEBI" id="CHEBI:18420"/>
    </cofactor>
</comment>
<dbReference type="Pfam" id="PF02358">
    <property type="entry name" value="Trehalose_PPase"/>
    <property type="match status" value="1"/>
</dbReference>
<dbReference type="SUPFAM" id="SSF56784">
    <property type="entry name" value="HAD-like"/>
    <property type="match status" value="1"/>
</dbReference>
<dbReference type="PANTHER" id="PTHR43768">
    <property type="entry name" value="TREHALOSE 6-PHOSPHATE PHOSPHATASE"/>
    <property type="match status" value="1"/>
</dbReference>
<comment type="catalytic activity">
    <reaction evidence="3">
        <text>alpha,alpha-trehalose 6-phosphate + H2O = alpha,alpha-trehalose + phosphate</text>
        <dbReference type="Rhea" id="RHEA:23420"/>
        <dbReference type="ChEBI" id="CHEBI:15377"/>
        <dbReference type="ChEBI" id="CHEBI:16551"/>
        <dbReference type="ChEBI" id="CHEBI:43474"/>
        <dbReference type="ChEBI" id="CHEBI:58429"/>
        <dbReference type="EC" id="3.1.3.12"/>
    </reaction>
</comment>
<comment type="similarity">
    <text evidence="3">Belongs to the trehalose phosphatase family.</text>
</comment>
<name>A0ABY5DSL7_9ACTN</name>
<dbReference type="GO" id="GO:0004805">
    <property type="term" value="F:trehalose-phosphatase activity"/>
    <property type="evidence" value="ECO:0007669"/>
    <property type="project" value="UniProtKB-EC"/>
</dbReference>
<dbReference type="InterPro" id="IPR044651">
    <property type="entry name" value="OTSB-like"/>
</dbReference>
<proteinExistence type="inferred from homology"/>
<gene>
    <name evidence="4" type="primary">otsB</name>
    <name evidence="4" type="ORF">NBH00_24320</name>
</gene>
<comment type="function">
    <text evidence="2 3">Removes the phosphate from trehalose 6-phosphate to produce free trehalose.</text>
</comment>
<comment type="pathway">
    <text evidence="3">Glycan biosynthesis; trehalose biosynthesis.</text>
</comment>
<dbReference type="Proteomes" id="UP001056035">
    <property type="component" value="Chromosome"/>
</dbReference>
<evidence type="ECO:0000256" key="1">
    <source>
        <dbReference type="ARBA" id="ARBA00022801"/>
    </source>
</evidence>
<keyword evidence="1 3" id="KW-0378">Hydrolase</keyword>
<dbReference type="InterPro" id="IPR023214">
    <property type="entry name" value="HAD_sf"/>
</dbReference>